<gene>
    <name evidence="3" type="ORF">G1H19_06845</name>
</gene>
<evidence type="ECO:0000259" key="2">
    <source>
        <dbReference type="Pfam" id="PF20434"/>
    </source>
</evidence>
<reference evidence="3 4" key="1">
    <citation type="submission" date="2020-02" db="EMBL/GenBank/DDBJ databases">
        <title>The whole genome sequence of CPCC 205119.</title>
        <authorList>
            <person name="Jiang Z."/>
        </authorList>
    </citation>
    <scope>NUCLEOTIDE SEQUENCE [LARGE SCALE GENOMIC DNA]</scope>
    <source>
        <strain evidence="3 4">CPCC 205119</strain>
    </source>
</reference>
<keyword evidence="1 3" id="KW-0378">Hydrolase</keyword>
<evidence type="ECO:0000256" key="1">
    <source>
        <dbReference type="ARBA" id="ARBA00022801"/>
    </source>
</evidence>
<comment type="caution">
    <text evidence="3">The sequence shown here is derived from an EMBL/GenBank/DDBJ whole genome shotgun (WGS) entry which is preliminary data.</text>
</comment>
<dbReference type="PANTHER" id="PTHR48081:SF13">
    <property type="entry name" value="ALPHA_BETA HYDROLASE"/>
    <property type="match status" value="1"/>
</dbReference>
<dbReference type="Pfam" id="PF20434">
    <property type="entry name" value="BD-FAE"/>
    <property type="match status" value="1"/>
</dbReference>
<accession>A0A7K3WB66</accession>
<dbReference type="AlphaFoldDB" id="A0A7K3WB66"/>
<evidence type="ECO:0000313" key="3">
    <source>
        <dbReference type="EMBL" id="NEL53718.1"/>
    </source>
</evidence>
<keyword evidence="4" id="KW-1185">Reference proteome</keyword>
<dbReference type="Gene3D" id="3.40.50.1820">
    <property type="entry name" value="alpha/beta hydrolase"/>
    <property type="match status" value="1"/>
</dbReference>
<dbReference type="InterPro" id="IPR050300">
    <property type="entry name" value="GDXG_lipolytic_enzyme"/>
</dbReference>
<protein>
    <submittedName>
        <fullName evidence="3">Alpha/beta hydrolase</fullName>
    </submittedName>
</protein>
<dbReference type="PANTHER" id="PTHR48081">
    <property type="entry name" value="AB HYDROLASE SUPERFAMILY PROTEIN C4A8.06C"/>
    <property type="match status" value="1"/>
</dbReference>
<name>A0A7K3WB66_9ACTN</name>
<dbReference type="SUPFAM" id="SSF53474">
    <property type="entry name" value="alpha/beta-Hydrolases"/>
    <property type="match status" value="1"/>
</dbReference>
<dbReference type="GO" id="GO:0016787">
    <property type="term" value="F:hydrolase activity"/>
    <property type="evidence" value="ECO:0007669"/>
    <property type="project" value="UniProtKB-KW"/>
</dbReference>
<evidence type="ECO:0000313" key="4">
    <source>
        <dbReference type="Proteomes" id="UP000470470"/>
    </source>
</evidence>
<dbReference type="RefSeq" id="WP_152728400.1">
    <property type="nucleotide sequence ID" value="NZ_JAABOZ010000002.1"/>
</dbReference>
<sequence>MSRTTTRAGLTYATRPGSRPLQLDLHLPPEGAHPAPFVVFAHGGGWSTGSRDVVGPGFADWSPSPFDRLAAAGIAVATVDYRLSGESTWPAPLEDVVAALRWLRGNSTRLGLDADRVALWGESAGGHLAAMAGLLGHDPDRGAGRVRAVVDWYGPADLLGLSGQLGPGAPHDPDAADSRESMLLGAPLRTVPELAADASPVHHVTAGAPPFLLVHGRADRLVPARQSELLAAALADHGVPVRLEVLDGADHLWTGSEDAPAVAFDLTTSFLLEHLT</sequence>
<dbReference type="InterPro" id="IPR029058">
    <property type="entry name" value="AB_hydrolase_fold"/>
</dbReference>
<dbReference type="EMBL" id="JAAGWK010000009">
    <property type="protein sequence ID" value="NEL53718.1"/>
    <property type="molecule type" value="Genomic_DNA"/>
</dbReference>
<feature type="domain" description="BD-FAE-like" evidence="2">
    <location>
        <begin position="23"/>
        <end position="234"/>
    </location>
</feature>
<dbReference type="Proteomes" id="UP000470470">
    <property type="component" value="Unassembled WGS sequence"/>
</dbReference>
<organism evidence="3 4">
    <name type="scientific">Goekera deserti</name>
    <dbReference type="NCBI Taxonomy" id="2497753"/>
    <lineage>
        <taxon>Bacteria</taxon>
        <taxon>Bacillati</taxon>
        <taxon>Actinomycetota</taxon>
        <taxon>Actinomycetes</taxon>
        <taxon>Geodermatophilales</taxon>
        <taxon>Geodermatophilaceae</taxon>
        <taxon>Goekera</taxon>
    </lineage>
</organism>
<proteinExistence type="predicted"/>
<dbReference type="InterPro" id="IPR049492">
    <property type="entry name" value="BD-FAE-like_dom"/>
</dbReference>